<reference evidence="8 9" key="1">
    <citation type="submission" date="2023-07" db="EMBL/GenBank/DDBJ databases">
        <title>Bacillus lucianemedeirus sp. nov, a new species isolated from an immunobiological production facility.</title>
        <authorList>
            <person name="Costa L.V."/>
            <person name="Miranda R.V.S.L."/>
            <person name="Brandao M.L.L."/>
            <person name="Reis C.M.F."/>
            <person name="Frazao A.M."/>
            <person name="Cruz F.V."/>
            <person name="Baio P.V.P."/>
            <person name="Veras J.F.C."/>
            <person name="Ramos J.N."/>
            <person name="Vieira V."/>
        </authorList>
    </citation>
    <scope>NUCLEOTIDE SEQUENCE [LARGE SCALE GENOMIC DNA]</scope>
    <source>
        <strain evidence="8 9">B190/17</strain>
    </source>
</reference>
<feature type="transmembrane region" description="Helical" evidence="6">
    <location>
        <begin position="105"/>
        <end position="127"/>
    </location>
</feature>
<keyword evidence="4 6" id="KW-1133">Transmembrane helix</keyword>
<keyword evidence="9" id="KW-1185">Reference proteome</keyword>
<dbReference type="Proteomes" id="UP001619911">
    <property type="component" value="Unassembled WGS sequence"/>
</dbReference>
<evidence type="ECO:0000256" key="6">
    <source>
        <dbReference type="SAM" id="Phobius"/>
    </source>
</evidence>
<accession>A0ABW8IAA6</accession>
<dbReference type="InterPro" id="IPR036259">
    <property type="entry name" value="MFS_trans_sf"/>
</dbReference>
<dbReference type="CDD" id="cd06180">
    <property type="entry name" value="MFS_YjiJ"/>
    <property type="match status" value="1"/>
</dbReference>
<feature type="transmembrane region" description="Helical" evidence="6">
    <location>
        <begin position="49"/>
        <end position="70"/>
    </location>
</feature>
<dbReference type="InterPro" id="IPR011701">
    <property type="entry name" value="MFS"/>
</dbReference>
<feature type="transmembrane region" description="Helical" evidence="6">
    <location>
        <begin position="307"/>
        <end position="325"/>
    </location>
</feature>
<keyword evidence="5 6" id="KW-0472">Membrane</keyword>
<feature type="transmembrane region" description="Helical" evidence="6">
    <location>
        <begin position="208"/>
        <end position="229"/>
    </location>
</feature>
<evidence type="ECO:0000256" key="2">
    <source>
        <dbReference type="ARBA" id="ARBA00022448"/>
    </source>
</evidence>
<name>A0ABW8IAA6_9BACI</name>
<evidence type="ECO:0000259" key="7">
    <source>
        <dbReference type="PROSITE" id="PS50850"/>
    </source>
</evidence>
<dbReference type="InterPro" id="IPR020846">
    <property type="entry name" value="MFS_dom"/>
</dbReference>
<protein>
    <submittedName>
        <fullName evidence="8">YbfB/YjiJ family MFS transporter</fullName>
    </submittedName>
</protein>
<feature type="transmembrane region" description="Helical" evidence="6">
    <location>
        <begin position="7"/>
        <end position="29"/>
    </location>
</feature>
<dbReference type="PANTHER" id="PTHR23537">
    <property type="match status" value="1"/>
</dbReference>
<keyword evidence="3 6" id="KW-0812">Transmembrane</keyword>
<keyword evidence="2" id="KW-0813">Transport</keyword>
<feature type="transmembrane region" description="Helical" evidence="6">
    <location>
        <begin position="366"/>
        <end position="383"/>
    </location>
</feature>
<evidence type="ECO:0000256" key="3">
    <source>
        <dbReference type="ARBA" id="ARBA00022692"/>
    </source>
</evidence>
<feature type="transmembrane region" description="Helical" evidence="6">
    <location>
        <begin position="167"/>
        <end position="187"/>
    </location>
</feature>
<feature type="transmembrane region" description="Helical" evidence="6">
    <location>
        <begin position="337"/>
        <end position="360"/>
    </location>
</feature>
<feature type="transmembrane region" description="Helical" evidence="6">
    <location>
        <begin position="249"/>
        <end position="268"/>
    </location>
</feature>
<evidence type="ECO:0000256" key="1">
    <source>
        <dbReference type="ARBA" id="ARBA00004651"/>
    </source>
</evidence>
<organism evidence="8 9">
    <name type="scientific">Bacillus lumedeiriae</name>
    <dbReference type="NCBI Taxonomy" id="3058829"/>
    <lineage>
        <taxon>Bacteria</taxon>
        <taxon>Bacillati</taxon>
        <taxon>Bacillota</taxon>
        <taxon>Bacilli</taxon>
        <taxon>Bacillales</taxon>
        <taxon>Bacillaceae</taxon>
        <taxon>Bacillus</taxon>
    </lineage>
</organism>
<dbReference type="PANTHER" id="PTHR23537:SF1">
    <property type="entry name" value="SUGAR TRANSPORTER"/>
    <property type="match status" value="1"/>
</dbReference>
<evidence type="ECO:0000256" key="5">
    <source>
        <dbReference type="ARBA" id="ARBA00023136"/>
    </source>
</evidence>
<sequence>MEQEQKAWPYAFACVMVTISTLGFGRMSYGIFMSFMKESLSITYEQAGMLGTASSIGYLGLVLFAGIMAAKWGSKRLVIIGTLLVACGLLYLAFVGSFISCLAGMVLLGIGTAFTYTPIVNIVVGWFPKQRGRMIGFLGSGLGLGTLISSLLIPFFTAWYPVNGWRYLWFSYGVFSLLSAFVALLVLRDPPIPLRKTAQKEDSLFREVYLHKRVLLVAFIYGLIGFAYLLPQSFLFSYILEARIDPYGAGQIMAISGVLSIFSGPLWGTISDKIGRKKSLLITLFLGALSVAIPILFPVYIGFVASQFLWGITLVGMLALIQALSTEQIHPSYAPIALGYVTVYFAFGQLLGPGIGGWMIDHIGGIPSVLVLCCGLLLLAFILSTQLHKEAAPELIVLQNKQDSV</sequence>
<dbReference type="RefSeq" id="WP_404317727.1">
    <property type="nucleotide sequence ID" value="NZ_JAUIYO010000010.1"/>
</dbReference>
<gene>
    <name evidence="8" type="ORF">QYG89_12205</name>
</gene>
<dbReference type="PROSITE" id="PS50850">
    <property type="entry name" value="MFS"/>
    <property type="match status" value="1"/>
</dbReference>
<proteinExistence type="predicted"/>
<dbReference type="SUPFAM" id="SSF103473">
    <property type="entry name" value="MFS general substrate transporter"/>
    <property type="match status" value="1"/>
</dbReference>
<comment type="subcellular location">
    <subcellularLocation>
        <location evidence="1">Cell membrane</location>
        <topology evidence="1">Multi-pass membrane protein</topology>
    </subcellularLocation>
</comment>
<dbReference type="Gene3D" id="1.20.1250.20">
    <property type="entry name" value="MFS general substrate transporter like domains"/>
    <property type="match status" value="2"/>
</dbReference>
<dbReference type="Pfam" id="PF07690">
    <property type="entry name" value="MFS_1"/>
    <property type="match status" value="1"/>
</dbReference>
<feature type="domain" description="Major facilitator superfamily (MFS) profile" evidence="7">
    <location>
        <begin position="9"/>
        <end position="392"/>
    </location>
</feature>
<feature type="transmembrane region" description="Helical" evidence="6">
    <location>
        <begin position="280"/>
        <end position="301"/>
    </location>
</feature>
<dbReference type="InterPro" id="IPR010645">
    <property type="entry name" value="MFS_4"/>
</dbReference>
<evidence type="ECO:0000313" key="9">
    <source>
        <dbReference type="Proteomes" id="UP001619911"/>
    </source>
</evidence>
<dbReference type="EMBL" id="JAUIYO010000010">
    <property type="protein sequence ID" value="MFK2826417.1"/>
    <property type="molecule type" value="Genomic_DNA"/>
</dbReference>
<evidence type="ECO:0000256" key="4">
    <source>
        <dbReference type="ARBA" id="ARBA00022989"/>
    </source>
</evidence>
<feature type="transmembrane region" description="Helical" evidence="6">
    <location>
        <begin position="77"/>
        <end position="99"/>
    </location>
</feature>
<evidence type="ECO:0000313" key="8">
    <source>
        <dbReference type="EMBL" id="MFK2826417.1"/>
    </source>
</evidence>
<comment type="caution">
    <text evidence="8">The sequence shown here is derived from an EMBL/GenBank/DDBJ whole genome shotgun (WGS) entry which is preliminary data.</text>
</comment>
<feature type="transmembrane region" description="Helical" evidence="6">
    <location>
        <begin position="134"/>
        <end position="161"/>
    </location>
</feature>